<name>A0AA90H9S4_9ACTN</name>
<dbReference type="AlphaFoldDB" id="A0AA90H9S4"/>
<sequence>MELADFAEQSGTVLIGAVVGGLIAAWVARWQTEAGARYARDVATSERSAQAALQLVERLADLRAWLPSLPDVGENRPAMSLHARKQCSIAMESVRRGGSTELLAITNGEVRARFRILIRMIYDVGWRYSGRGHRERQIRDVGTYLAFVRHSLEALIDGKPLPPPLTAPDLDRPEGAVWPPMPVPEAWSDPADGFLGADDSP</sequence>
<dbReference type="RefSeq" id="WP_271312953.1">
    <property type="nucleotide sequence ID" value="NZ_JABXJJ020000023.1"/>
</dbReference>
<evidence type="ECO:0000256" key="1">
    <source>
        <dbReference type="SAM" id="MobiDB-lite"/>
    </source>
</evidence>
<reference evidence="3" key="1">
    <citation type="submission" date="2023-05" db="EMBL/GenBank/DDBJ databases">
        <title>Streptantibioticus silvisoli sp. nov., acidotolerant actinomycetes 1 from pine litter.</title>
        <authorList>
            <person name="Swiecimska M."/>
            <person name="Golinska P."/>
            <person name="Sangal V."/>
            <person name="Wachnowicz B."/>
            <person name="Goodfellow M."/>
        </authorList>
    </citation>
    <scope>NUCLEOTIDE SEQUENCE</scope>
    <source>
        <strain evidence="3">SL13</strain>
    </source>
</reference>
<dbReference type="EMBL" id="JABXJJ020000023">
    <property type="protein sequence ID" value="MDI5971525.1"/>
    <property type="molecule type" value="Genomic_DNA"/>
</dbReference>
<accession>A0AA90H9S4</accession>
<feature type="transmembrane region" description="Helical" evidence="2">
    <location>
        <begin position="12"/>
        <end position="30"/>
    </location>
</feature>
<proteinExistence type="predicted"/>
<organism evidence="3">
    <name type="scientific">Streptantibioticus silvisoli</name>
    <dbReference type="NCBI Taxonomy" id="2705255"/>
    <lineage>
        <taxon>Bacteria</taxon>
        <taxon>Bacillati</taxon>
        <taxon>Actinomycetota</taxon>
        <taxon>Actinomycetes</taxon>
        <taxon>Kitasatosporales</taxon>
        <taxon>Streptomycetaceae</taxon>
        <taxon>Streptantibioticus</taxon>
    </lineage>
</organism>
<keyword evidence="2" id="KW-0812">Transmembrane</keyword>
<feature type="region of interest" description="Disordered" evidence="1">
    <location>
        <begin position="162"/>
        <end position="201"/>
    </location>
</feature>
<evidence type="ECO:0000256" key="2">
    <source>
        <dbReference type="SAM" id="Phobius"/>
    </source>
</evidence>
<protein>
    <recommendedName>
        <fullName evidence="4">DUF4760 domain-containing protein</fullName>
    </recommendedName>
</protein>
<evidence type="ECO:0000313" key="3">
    <source>
        <dbReference type="EMBL" id="MDI5971525.1"/>
    </source>
</evidence>
<gene>
    <name evidence="3" type="ORF">POF50_019690</name>
</gene>
<keyword evidence="2" id="KW-0472">Membrane</keyword>
<comment type="caution">
    <text evidence="3">The sequence shown here is derived from an EMBL/GenBank/DDBJ whole genome shotgun (WGS) entry which is preliminary data.</text>
</comment>
<keyword evidence="2" id="KW-1133">Transmembrane helix</keyword>
<evidence type="ECO:0008006" key="4">
    <source>
        <dbReference type="Google" id="ProtNLM"/>
    </source>
</evidence>